<evidence type="ECO:0000313" key="3">
    <source>
        <dbReference type="Proteomes" id="UP000253250"/>
    </source>
</evidence>
<gene>
    <name evidence="2" type="ORF">C4900_00335</name>
</gene>
<accession>A0A368HJH1</accession>
<keyword evidence="2" id="KW-0479">Metal-binding</keyword>
<dbReference type="GO" id="GO:0008270">
    <property type="term" value="F:zinc ion binding"/>
    <property type="evidence" value="ECO:0007669"/>
    <property type="project" value="UniProtKB-KW"/>
</dbReference>
<reference evidence="2 3" key="1">
    <citation type="submission" date="2018-02" db="EMBL/GenBank/DDBJ databases">
        <title>Insights into the biology of acidophilic members of the Acidiferrobacteraceae family derived from comparative genomic analyses.</title>
        <authorList>
            <person name="Issotta F."/>
            <person name="Thyssen C."/>
            <person name="Mena C."/>
            <person name="Moya A."/>
            <person name="Bellenberg S."/>
            <person name="Sproer C."/>
            <person name="Covarrubias P.C."/>
            <person name="Sand W."/>
            <person name="Quatrini R."/>
            <person name="Vera M."/>
        </authorList>
    </citation>
    <scope>NUCLEOTIDE SEQUENCE [LARGE SCALE GENOMIC DNA]</scope>
    <source>
        <strain evidence="3">m-1</strain>
    </source>
</reference>
<name>A0A368HJH1_9GAMM</name>
<dbReference type="InterPro" id="IPR019401">
    <property type="entry name" value="Znf_CHCC"/>
</dbReference>
<organism evidence="2 3">
    <name type="scientific">Acidiferrobacter thiooxydans</name>
    <dbReference type="NCBI Taxonomy" id="163359"/>
    <lineage>
        <taxon>Bacteria</taxon>
        <taxon>Pseudomonadati</taxon>
        <taxon>Pseudomonadota</taxon>
        <taxon>Gammaproteobacteria</taxon>
        <taxon>Acidiferrobacterales</taxon>
        <taxon>Acidiferrobacteraceae</taxon>
        <taxon>Acidiferrobacter</taxon>
    </lineage>
</organism>
<comment type="caution">
    <text evidence="2">The sequence shown here is derived from an EMBL/GenBank/DDBJ whole genome shotgun (WGS) entry which is preliminary data.</text>
</comment>
<sequence>MDKEQLAPTPTARAMRVEVTHADLPLHCPMPAMSLWNSHPRVFLPIDVSGEERCPYCGTVYVLTDMKELPDGR</sequence>
<dbReference type="Gene3D" id="2.60.260.40">
    <property type="entry name" value="q5lls5 like domains"/>
    <property type="match status" value="1"/>
</dbReference>
<dbReference type="Pfam" id="PF10276">
    <property type="entry name" value="zf-CHCC"/>
    <property type="match status" value="1"/>
</dbReference>
<evidence type="ECO:0000313" key="2">
    <source>
        <dbReference type="EMBL" id="RCN58287.1"/>
    </source>
</evidence>
<protein>
    <submittedName>
        <fullName evidence="2">Zinc-finger domain-containing protein</fullName>
    </submittedName>
</protein>
<dbReference type="AlphaFoldDB" id="A0A368HJH1"/>
<keyword evidence="2" id="KW-0863">Zinc-finger</keyword>
<feature type="domain" description="Zinc finger CHCC-type" evidence="1">
    <location>
        <begin position="38"/>
        <end position="61"/>
    </location>
</feature>
<dbReference type="OrthoDB" id="9806844at2"/>
<proteinExistence type="predicted"/>
<dbReference type="RefSeq" id="WP_114282104.1">
    <property type="nucleotide sequence ID" value="NZ_PSYR01000001.1"/>
</dbReference>
<evidence type="ECO:0000259" key="1">
    <source>
        <dbReference type="Pfam" id="PF10276"/>
    </source>
</evidence>
<keyword evidence="2" id="KW-0862">Zinc</keyword>
<keyword evidence="3" id="KW-1185">Reference proteome</keyword>
<dbReference type="Proteomes" id="UP000253250">
    <property type="component" value="Unassembled WGS sequence"/>
</dbReference>
<dbReference type="EMBL" id="PSYR01000001">
    <property type="protein sequence ID" value="RCN58287.1"/>
    <property type="molecule type" value="Genomic_DNA"/>
</dbReference>